<sequence length="113" mass="13026">MVLKNEDESLIQRFFIIQEPITSRQRPSHHHACDDPCLHLSIFNRLSTTHTEAVSHHHDPSGDQSLCGYLHRRVVVTDSVHRHTAASHRLHHDQRLTTGTELDDSRVTEGRKK</sequence>
<protein>
    <submittedName>
        <fullName evidence="2">Uncharacterized protein</fullName>
    </submittedName>
</protein>
<dbReference type="Proteomes" id="UP000438429">
    <property type="component" value="Unassembled WGS sequence"/>
</dbReference>
<name>A0A6A4T1Q2_SCOMX</name>
<feature type="compositionally biased region" description="Basic residues" evidence="1">
    <location>
        <begin position="82"/>
        <end position="92"/>
    </location>
</feature>
<feature type="compositionally biased region" description="Basic and acidic residues" evidence="1">
    <location>
        <begin position="103"/>
        <end position="113"/>
    </location>
</feature>
<proteinExistence type="predicted"/>
<gene>
    <name evidence="2" type="ORF">F2P81_008732</name>
</gene>
<feature type="region of interest" description="Disordered" evidence="1">
    <location>
        <begin position="81"/>
        <end position="113"/>
    </location>
</feature>
<dbReference type="AlphaFoldDB" id="A0A6A4T1Q2"/>
<evidence type="ECO:0000313" key="3">
    <source>
        <dbReference type="Proteomes" id="UP000438429"/>
    </source>
</evidence>
<evidence type="ECO:0000313" key="2">
    <source>
        <dbReference type="EMBL" id="KAF0038248.1"/>
    </source>
</evidence>
<comment type="caution">
    <text evidence="2">The sequence shown here is derived from an EMBL/GenBank/DDBJ whole genome shotgun (WGS) entry which is preliminary data.</text>
</comment>
<dbReference type="EMBL" id="VEVO01000008">
    <property type="protein sequence ID" value="KAF0038248.1"/>
    <property type="molecule type" value="Genomic_DNA"/>
</dbReference>
<evidence type="ECO:0000256" key="1">
    <source>
        <dbReference type="SAM" id="MobiDB-lite"/>
    </source>
</evidence>
<organism evidence="2 3">
    <name type="scientific">Scophthalmus maximus</name>
    <name type="common">Turbot</name>
    <name type="synonym">Psetta maxima</name>
    <dbReference type="NCBI Taxonomy" id="52904"/>
    <lineage>
        <taxon>Eukaryota</taxon>
        <taxon>Metazoa</taxon>
        <taxon>Chordata</taxon>
        <taxon>Craniata</taxon>
        <taxon>Vertebrata</taxon>
        <taxon>Euteleostomi</taxon>
        <taxon>Actinopterygii</taxon>
        <taxon>Neopterygii</taxon>
        <taxon>Teleostei</taxon>
        <taxon>Neoteleostei</taxon>
        <taxon>Acanthomorphata</taxon>
        <taxon>Carangaria</taxon>
        <taxon>Pleuronectiformes</taxon>
        <taxon>Pleuronectoidei</taxon>
        <taxon>Scophthalmidae</taxon>
        <taxon>Scophthalmus</taxon>
    </lineage>
</organism>
<accession>A0A6A4T1Q2</accession>
<reference evidence="2 3" key="1">
    <citation type="submission" date="2019-06" db="EMBL/GenBank/DDBJ databases">
        <title>Draft genomes of female and male turbot (Scophthalmus maximus).</title>
        <authorList>
            <person name="Xu H."/>
            <person name="Xu X.-W."/>
            <person name="Shao C."/>
            <person name="Chen S."/>
        </authorList>
    </citation>
    <scope>NUCLEOTIDE SEQUENCE [LARGE SCALE GENOMIC DNA]</scope>
    <source>
        <strain evidence="2">Ysfricsl-2016a</strain>
        <tissue evidence="2">Blood</tissue>
    </source>
</reference>